<dbReference type="GO" id="GO:0034501">
    <property type="term" value="P:protein localization to kinetochore"/>
    <property type="evidence" value="ECO:0007669"/>
    <property type="project" value="UniProtKB-UniRule"/>
</dbReference>
<keyword evidence="8 9" id="KW-0137">Centromere</keyword>
<protein>
    <recommendedName>
        <fullName evidence="9">Protein zwilch</fullName>
    </recommendedName>
</protein>
<evidence type="ECO:0000256" key="9">
    <source>
        <dbReference type="RuleBase" id="RU369076"/>
    </source>
</evidence>
<dbReference type="Pfam" id="PF09817">
    <property type="entry name" value="Zwilch"/>
    <property type="match status" value="1"/>
</dbReference>
<dbReference type="Gene3D" id="6.20.270.10">
    <property type="match status" value="1"/>
</dbReference>
<evidence type="ECO:0000256" key="7">
    <source>
        <dbReference type="ARBA" id="ARBA00023306"/>
    </source>
</evidence>
<keyword evidence="3 9" id="KW-0158">Chromosome</keyword>
<reference evidence="11" key="1">
    <citation type="journal article" date="2023" name="DNA Res.">
        <title>Chromosome-level genome assembly of Phrynocephalus forsythii using third-generation DNA sequencing and Hi-C analysis.</title>
        <authorList>
            <person name="Qi Y."/>
            <person name="Zhao W."/>
            <person name="Zhao Y."/>
            <person name="Niu C."/>
            <person name="Cao S."/>
            <person name="Zhang Y."/>
        </authorList>
    </citation>
    <scope>NUCLEOTIDE SEQUENCE</scope>
    <source>
        <tissue evidence="11">Muscle</tissue>
    </source>
</reference>
<keyword evidence="4 9" id="KW-0132">Cell division</keyword>
<dbReference type="Proteomes" id="UP001142489">
    <property type="component" value="Unassembled WGS sequence"/>
</dbReference>
<comment type="subunit">
    <text evidence="9">Component of the RZZ complex.</text>
</comment>
<evidence type="ECO:0000313" key="12">
    <source>
        <dbReference type="Proteomes" id="UP001142489"/>
    </source>
</evidence>
<dbReference type="Gene3D" id="1.10.287.1880">
    <property type="match status" value="1"/>
</dbReference>
<dbReference type="Gene3D" id="6.10.140.520">
    <property type="match status" value="1"/>
</dbReference>
<dbReference type="GO" id="GO:1990423">
    <property type="term" value="C:RZZ complex"/>
    <property type="evidence" value="ECO:0007669"/>
    <property type="project" value="UniProtKB-UniRule"/>
</dbReference>
<dbReference type="PANTHER" id="PTHR15995:SF1">
    <property type="entry name" value="PROTEIN ZWILCH HOMOLOG"/>
    <property type="match status" value="1"/>
</dbReference>
<feature type="region of interest" description="Disordered" evidence="10">
    <location>
        <begin position="315"/>
        <end position="338"/>
    </location>
</feature>
<evidence type="ECO:0000256" key="10">
    <source>
        <dbReference type="SAM" id="MobiDB-lite"/>
    </source>
</evidence>
<comment type="caution">
    <text evidence="11">The sequence shown here is derived from an EMBL/GenBank/DDBJ whole genome shotgun (WGS) entry which is preliminary data.</text>
</comment>
<evidence type="ECO:0000256" key="4">
    <source>
        <dbReference type="ARBA" id="ARBA00022618"/>
    </source>
</evidence>
<dbReference type="InterPro" id="IPR018630">
    <property type="entry name" value="Zwilch"/>
</dbReference>
<evidence type="ECO:0000313" key="11">
    <source>
        <dbReference type="EMBL" id="KAJ7311423.1"/>
    </source>
</evidence>
<dbReference type="Gene3D" id="2.20.25.230">
    <property type="match status" value="1"/>
</dbReference>
<comment type="function">
    <text evidence="9">Essential component of the mitotic checkpoint, which prevents cells from prematurely exiting mitosis. Required for the assembly of the dynein-dynactin and MAD1-MAD2 complexes onto kinetochores. Its function related to the spindle assembly machinery is proposed to depend on its association in the mitotic RZZ complex.</text>
</comment>
<sequence length="598" mass="67905">MAASVLPFHGFLQQVYEEGKKSNNVLCPFKDDVQGYLIGKGCANPLENFWNRRDVIFVIEKVKPREESISLEEEQTNDIASSLTVPKDNSSALALPVSRARQLISFYTMSQNPNMAHLKIKDPTPLPSLWVRCDRSDPQQTIWMGAEPLSTENKLTGIILYTVTCKGPVSNKNYSADLEVLKESHKMRHHSSELMIKGFARYELFEATSLGSLSLEDTIIPLGRHIHAEFAWNTVTKLLQTPPLTSVATLKIQMASGSCLSSVYELNRELQFLLSLAESLKTGATDLPKPLGQKSPVELVKKLLKDLKDEVNGLTMSNQNDFENSPDDDDDYDDDDDAVGDSMKTFRKRGDLDFVEQLWCKIWRNVTSHGDLVECFTLIKKSLQRGELQTWVHQGSSSLLSKLIKQSYHGVVETVPLTGEAPIQMLLEIGMDKMKRDYISYFVGKEFATRTHLDYFLSTPVDLQEQVYRLQKLHHILEVVDNCLDFLKLEHESLIFLTQSCINYYKENPLNDMHEFHLPVRTASVKDFYQNAHPQVWRVEISSGQEQKKVRTIWQLSTTPPAEHVNSSNEGILDDTEASGSEEEMYFSTLMECSSVCF</sequence>
<accession>A0A9Q0XE39</accession>
<organism evidence="11 12">
    <name type="scientific">Phrynocephalus forsythii</name>
    <dbReference type="NCBI Taxonomy" id="171643"/>
    <lineage>
        <taxon>Eukaryota</taxon>
        <taxon>Metazoa</taxon>
        <taxon>Chordata</taxon>
        <taxon>Craniata</taxon>
        <taxon>Vertebrata</taxon>
        <taxon>Euteleostomi</taxon>
        <taxon>Lepidosauria</taxon>
        <taxon>Squamata</taxon>
        <taxon>Bifurcata</taxon>
        <taxon>Unidentata</taxon>
        <taxon>Episquamata</taxon>
        <taxon>Toxicofera</taxon>
        <taxon>Iguania</taxon>
        <taxon>Acrodonta</taxon>
        <taxon>Agamidae</taxon>
        <taxon>Agaminae</taxon>
        <taxon>Phrynocephalus</taxon>
    </lineage>
</organism>
<comment type="subcellular location">
    <subcellularLocation>
        <location evidence="1 9">Chromosome</location>
        <location evidence="1 9">Centromere</location>
        <location evidence="1 9">Kinetochore</location>
    </subcellularLocation>
</comment>
<feature type="compositionally biased region" description="Acidic residues" evidence="10">
    <location>
        <begin position="324"/>
        <end position="338"/>
    </location>
</feature>
<comment type="similarity">
    <text evidence="2 9">Belongs to the ZWILCH family.</text>
</comment>
<gene>
    <name evidence="11" type="ORF">JRQ81_007068</name>
</gene>
<evidence type="ECO:0000256" key="8">
    <source>
        <dbReference type="ARBA" id="ARBA00023328"/>
    </source>
</evidence>
<dbReference type="Gene3D" id="1.20.58.730">
    <property type="match status" value="1"/>
</dbReference>
<keyword evidence="7 9" id="KW-0131">Cell cycle</keyword>
<evidence type="ECO:0000256" key="5">
    <source>
        <dbReference type="ARBA" id="ARBA00022776"/>
    </source>
</evidence>
<dbReference type="OrthoDB" id="5556307at2759"/>
<keyword evidence="12" id="KW-1185">Reference proteome</keyword>
<dbReference type="GO" id="GO:0007094">
    <property type="term" value="P:mitotic spindle assembly checkpoint signaling"/>
    <property type="evidence" value="ECO:0007669"/>
    <property type="project" value="UniProtKB-UniRule"/>
</dbReference>
<dbReference type="GO" id="GO:0051301">
    <property type="term" value="P:cell division"/>
    <property type="evidence" value="ECO:0007669"/>
    <property type="project" value="UniProtKB-UniRule"/>
</dbReference>
<name>A0A9Q0XE39_9SAUR</name>
<evidence type="ECO:0000256" key="2">
    <source>
        <dbReference type="ARBA" id="ARBA00009062"/>
    </source>
</evidence>
<dbReference type="AlphaFoldDB" id="A0A9Q0XE39"/>
<keyword evidence="6 9" id="KW-0995">Kinetochore</keyword>
<dbReference type="PANTHER" id="PTHR15995">
    <property type="entry name" value="PROTEIN ZWILCH HOMOLOG"/>
    <property type="match status" value="1"/>
</dbReference>
<dbReference type="EMBL" id="JAPFRF010000014">
    <property type="protein sequence ID" value="KAJ7311423.1"/>
    <property type="molecule type" value="Genomic_DNA"/>
</dbReference>
<proteinExistence type="inferred from homology"/>
<evidence type="ECO:0000256" key="6">
    <source>
        <dbReference type="ARBA" id="ARBA00022838"/>
    </source>
</evidence>
<evidence type="ECO:0000256" key="1">
    <source>
        <dbReference type="ARBA" id="ARBA00004629"/>
    </source>
</evidence>
<evidence type="ECO:0000256" key="3">
    <source>
        <dbReference type="ARBA" id="ARBA00022454"/>
    </source>
</evidence>
<keyword evidence="5 9" id="KW-0498">Mitosis</keyword>